<dbReference type="GO" id="GO:0005739">
    <property type="term" value="C:mitochondrion"/>
    <property type="evidence" value="ECO:0007669"/>
    <property type="project" value="TreeGrafter"/>
</dbReference>
<dbReference type="GeneID" id="30153703"/>
<comment type="catalytic activity">
    <reaction evidence="1">
        <text>3-hydroxy-2-methylpropanoyl-CoA + H2O = 3-hydroxy-2-methylpropanoate + CoA + H(+)</text>
        <dbReference type="Rhea" id="RHEA:20888"/>
        <dbReference type="ChEBI" id="CHEBI:11805"/>
        <dbReference type="ChEBI" id="CHEBI:15377"/>
        <dbReference type="ChEBI" id="CHEBI:15378"/>
        <dbReference type="ChEBI" id="CHEBI:57287"/>
        <dbReference type="ChEBI" id="CHEBI:57340"/>
        <dbReference type="EC" id="3.1.2.4"/>
    </reaction>
</comment>
<reference evidence="5 6" key="1">
    <citation type="submission" date="2016-06" db="EMBL/GenBank/DDBJ databases">
        <title>Evolution of pathogenesis and genome organization in the Tremellales.</title>
        <authorList>
            <person name="Cuomo C."/>
            <person name="Litvintseva A."/>
            <person name="Heitman J."/>
            <person name="Chen Y."/>
            <person name="Sun S."/>
            <person name="Springer D."/>
            <person name="Dromer F."/>
            <person name="Young S."/>
            <person name="Zeng Q."/>
            <person name="Chapman S."/>
            <person name="Gujja S."/>
            <person name="Saif S."/>
            <person name="Birren B."/>
        </authorList>
    </citation>
    <scope>NUCLEOTIDE SEQUENCE [LARGE SCALE GENOMIC DNA]</scope>
    <source>
        <strain evidence="5 6">CBS 6039</strain>
    </source>
</reference>
<dbReference type="EMBL" id="AWGJ01000003">
    <property type="protein sequence ID" value="ODN82079.1"/>
    <property type="molecule type" value="Genomic_DNA"/>
</dbReference>
<dbReference type="AlphaFoldDB" id="A0A1E3I0H1"/>
<dbReference type="PROSITE" id="PS00166">
    <property type="entry name" value="ENOYL_COA_HYDRATASE"/>
    <property type="match status" value="1"/>
</dbReference>
<evidence type="ECO:0000256" key="1">
    <source>
        <dbReference type="ARBA" id="ARBA00001709"/>
    </source>
</evidence>
<dbReference type="InterPro" id="IPR032259">
    <property type="entry name" value="HIBYL-CoA-H"/>
</dbReference>
<dbReference type="EC" id="3.1.2.4" evidence="2"/>
<evidence type="ECO:0000259" key="4">
    <source>
        <dbReference type="Pfam" id="PF16113"/>
    </source>
</evidence>
<dbReference type="PANTHER" id="PTHR43176">
    <property type="entry name" value="3-HYDROXYISOBUTYRYL-COA HYDROLASE-RELATED"/>
    <property type="match status" value="1"/>
</dbReference>
<sequence length="515" mass="55539">MSSFARLPLRSRMGASPATRLAAVQRHLTTSAPKMASAEELVQFESHQDTRIYKLNRSAKLNSLNEEMITLLSSKLKNWRELDSVKVIIGRGDERAFCAGGDVKQLVLDLQAGKDTAVKFFKGEFQMNWVLGRLGKPYIAIIDGVTMGGGGGLSLPAPIRIATPRTIFAMPETKIGYSPDVGANYYLSQLDGSIGAWLAVTGQEVYGRAAYELGIATHFVTENNIPEIISQITQHTSPSLQSLSALISSFSASSSATTTPSSKSSPDGPSPIKGEVRKFLDKTFKKKSIQEIYQALDQAEGDASLSAEVKEWAKVQKGHMDARSPTGMAVALQNHQKAKASKRLDRTLLNDFSMATAFCGKDRATDDFITGVTAVLIERSKTPTAWTPSSISDPSLSPSEINSKFFSTSSPHLKNIGAIEFEPASASSLDSGRDSTWGQFRKFGLPSEAAVKAAVDGYAPGSGAFALTEAELVEQFVDAQGDIKGSRRSEVEQRVRSVVASCCKKGKDGYLEWTA</sequence>
<proteinExistence type="predicted"/>
<dbReference type="PANTHER" id="PTHR43176:SF3">
    <property type="entry name" value="3-HYDROXYISOBUTYRYL-COA HYDROLASE, MITOCHONDRIAL"/>
    <property type="match status" value="1"/>
</dbReference>
<dbReference type="STRING" id="1295533.A0A1E3I0H1"/>
<dbReference type="InterPro" id="IPR018376">
    <property type="entry name" value="Enoyl-CoA_hyd/isom_CS"/>
</dbReference>
<keyword evidence="6" id="KW-1185">Reference proteome</keyword>
<dbReference type="GO" id="GO:0006574">
    <property type="term" value="P:L-valine catabolic process"/>
    <property type="evidence" value="ECO:0007669"/>
    <property type="project" value="TreeGrafter"/>
</dbReference>
<accession>A0A1E3I0H1</accession>
<dbReference type="InterPro" id="IPR029045">
    <property type="entry name" value="ClpP/crotonase-like_dom_sf"/>
</dbReference>
<comment type="caution">
    <text evidence="5">The sequence shown here is derived from an EMBL/GenBank/DDBJ whole genome shotgun (WGS) entry which is preliminary data.</text>
</comment>
<gene>
    <name evidence="5" type="ORF">L202_02394</name>
</gene>
<evidence type="ECO:0000313" key="6">
    <source>
        <dbReference type="Proteomes" id="UP000094065"/>
    </source>
</evidence>
<dbReference type="NCBIfam" id="NF004127">
    <property type="entry name" value="PRK05617.1"/>
    <property type="match status" value="1"/>
</dbReference>
<name>A0A1E3I0H1_9TREE</name>
<dbReference type="Gene3D" id="3.90.226.10">
    <property type="entry name" value="2-enoyl-CoA Hydratase, Chain A, domain 1"/>
    <property type="match status" value="1"/>
</dbReference>
<dbReference type="OrthoDB" id="1737613at2759"/>
<dbReference type="RefSeq" id="XP_018996398.1">
    <property type="nucleotide sequence ID" value="XM_019135995.1"/>
</dbReference>
<feature type="domain" description="Enoyl-CoA hydratase/isomerase" evidence="4">
    <location>
        <begin position="51"/>
        <end position="393"/>
    </location>
</feature>
<dbReference type="SUPFAM" id="SSF52096">
    <property type="entry name" value="ClpP/crotonase"/>
    <property type="match status" value="1"/>
</dbReference>
<keyword evidence="3" id="KW-0378">Hydrolase</keyword>
<dbReference type="Proteomes" id="UP000094065">
    <property type="component" value="Unassembled WGS sequence"/>
</dbReference>
<organism evidence="5 6">
    <name type="scientific">Cryptococcus amylolentus CBS 6039</name>
    <dbReference type="NCBI Taxonomy" id="1295533"/>
    <lineage>
        <taxon>Eukaryota</taxon>
        <taxon>Fungi</taxon>
        <taxon>Dikarya</taxon>
        <taxon>Basidiomycota</taxon>
        <taxon>Agaricomycotina</taxon>
        <taxon>Tremellomycetes</taxon>
        <taxon>Tremellales</taxon>
        <taxon>Cryptococcaceae</taxon>
        <taxon>Cryptococcus</taxon>
    </lineage>
</organism>
<dbReference type="CDD" id="cd06558">
    <property type="entry name" value="crotonase-like"/>
    <property type="match status" value="1"/>
</dbReference>
<dbReference type="GO" id="GO:0003860">
    <property type="term" value="F:3-hydroxyisobutyryl-CoA hydrolase activity"/>
    <property type="evidence" value="ECO:0007669"/>
    <property type="project" value="UniProtKB-EC"/>
</dbReference>
<dbReference type="InterPro" id="IPR045004">
    <property type="entry name" value="ECH_dom"/>
</dbReference>
<dbReference type="Pfam" id="PF16113">
    <property type="entry name" value="ECH_2"/>
    <property type="match status" value="1"/>
</dbReference>
<protein>
    <recommendedName>
        <fullName evidence="2">3-hydroxyisobutyryl-CoA hydrolase</fullName>
        <ecNumber evidence="2">3.1.2.4</ecNumber>
    </recommendedName>
</protein>
<evidence type="ECO:0000256" key="2">
    <source>
        <dbReference type="ARBA" id="ARBA00011915"/>
    </source>
</evidence>
<evidence type="ECO:0000256" key="3">
    <source>
        <dbReference type="ARBA" id="ARBA00022801"/>
    </source>
</evidence>
<evidence type="ECO:0000313" key="5">
    <source>
        <dbReference type="EMBL" id="ODN82079.1"/>
    </source>
</evidence>